<evidence type="ECO:0000256" key="5">
    <source>
        <dbReference type="SAM" id="SignalP"/>
    </source>
</evidence>
<gene>
    <name evidence="6" type="ORF">Q5P01_013583</name>
</gene>
<evidence type="ECO:0000256" key="1">
    <source>
        <dbReference type="ARBA" id="ARBA00022692"/>
    </source>
</evidence>
<keyword evidence="5" id="KW-0732">Signal</keyword>
<dbReference type="InterPro" id="IPR036640">
    <property type="entry name" value="ABC1_TM_sf"/>
</dbReference>
<accession>A0AA88MJM6</accession>
<keyword evidence="1 4" id="KW-0812">Transmembrane</keyword>
<dbReference type="SUPFAM" id="SSF90123">
    <property type="entry name" value="ABC transporter transmembrane region"/>
    <property type="match status" value="1"/>
</dbReference>
<dbReference type="EMBL" id="JAUPFM010000010">
    <property type="protein sequence ID" value="KAK2839843.1"/>
    <property type="molecule type" value="Genomic_DNA"/>
</dbReference>
<evidence type="ECO:0000256" key="3">
    <source>
        <dbReference type="ARBA" id="ARBA00023136"/>
    </source>
</evidence>
<dbReference type="GO" id="GO:0016020">
    <property type="term" value="C:membrane"/>
    <property type="evidence" value="ECO:0007669"/>
    <property type="project" value="InterPro"/>
</dbReference>
<sequence>MSEHTESVLRLILLLVVQQTEVESRSEGNDWWLACWASEQKHTNVTEHLNGSFLRQLDLDLYLGVYAGLAAALVMFGFLCSLLFFKVLVSSAQTLHTNVFNGILKTPLHLFLSNLLEESSAGF</sequence>
<evidence type="ECO:0000256" key="2">
    <source>
        <dbReference type="ARBA" id="ARBA00022989"/>
    </source>
</evidence>
<keyword evidence="7" id="KW-1185">Reference proteome</keyword>
<dbReference type="GO" id="GO:0005524">
    <property type="term" value="F:ATP binding"/>
    <property type="evidence" value="ECO:0007669"/>
    <property type="project" value="InterPro"/>
</dbReference>
<evidence type="ECO:0000313" key="6">
    <source>
        <dbReference type="EMBL" id="KAK2839843.1"/>
    </source>
</evidence>
<dbReference type="Gene3D" id="1.20.1560.10">
    <property type="entry name" value="ABC transporter type 1, transmembrane domain"/>
    <property type="match status" value="1"/>
</dbReference>
<dbReference type="Proteomes" id="UP001187415">
    <property type="component" value="Unassembled WGS sequence"/>
</dbReference>
<organism evidence="6 7">
    <name type="scientific">Channa striata</name>
    <name type="common">Snakehead murrel</name>
    <name type="synonym">Ophicephalus striatus</name>
    <dbReference type="NCBI Taxonomy" id="64152"/>
    <lineage>
        <taxon>Eukaryota</taxon>
        <taxon>Metazoa</taxon>
        <taxon>Chordata</taxon>
        <taxon>Craniata</taxon>
        <taxon>Vertebrata</taxon>
        <taxon>Euteleostomi</taxon>
        <taxon>Actinopterygii</taxon>
        <taxon>Neopterygii</taxon>
        <taxon>Teleostei</taxon>
        <taxon>Neoteleostei</taxon>
        <taxon>Acanthomorphata</taxon>
        <taxon>Anabantaria</taxon>
        <taxon>Anabantiformes</taxon>
        <taxon>Channoidei</taxon>
        <taxon>Channidae</taxon>
        <taxon>Channa</taxon>
    </lineage>
</organism>
<evidence type="ECO:0000256" key="4">
    <source>
        <dbReference type="SAM" id="Phobius"/>
    </source>
</evidence>
<reference evidence="6" key="1">
    <citation type="submission" date="2023-07" db="EMBL/GenBank/DDBJ databases">
        <title>Chromosome-level Genome Assembly of Striped Snakehead (Channa striata).</title>
        <authorList>
            <person name="Liu H."/>
        </authorList>
    </citation>
    <scope>NUCLEOTIDE SEQUENCE</scope>
    <source>
        <strain evidence="6">Gz</strain>
        <tissue evidence="6">Muscle</tissue>
    </source>
</reference>
<dbReference type="AlphaFoldDB" id="A0AA88MJM6"/>
<feature type="transmembrane region" description="Helical" evidence="4">
    <location>
        <begin position="61"/>
        <end position="85"/>
    </location>
</feature>
<comment type="caution">
    <text evidence="6">The sequence shown here is derived from an EMBL/GenBank/DDBJ whole genome shotgun (WGS) entry which is preliminary data.</text>
</comment>
<evidence type="ECO:0000313" key="7">
    <source>
        <dbReference type="Proteomes" id="UP001187415"/>
    </source>
</evidence>
<feature type="chain" id="PRO_5041641551" evidence="5">
    <location>
        <begin position="25"/>
        <end position="123"/>
    </location>
</feature>
<proteinExistence type="predicted"/>
<keyword evidence="3 4" id="KW-0472">Membrane</keyword>
<feature type="signal peptide" evidence="5">
    <location>
        <begin position="1"/>
        <end position="24"/>
    </location>
</feature>
<keyword evidence="2 4" id="KW-1133">Transmembrane helix</keyword>
<protein>
    <submittedName>
        <fullName evidence="6">Uncharacterized protein</fullName>
    </submittedName>
</protein>
<name>A0AA88MJM6_CHASR</name>